<dbReference type="Pfam" id="PF13621">
    <property type="entry name" value="Cupin_8"/>
    <property type="match status" value="1"/>
</dbReference>
<evidence type="ECO:0000313" key="3">
    <source>
        <dbReference type="Proteomes" id="UP000709336"/>
    </source>
</evidence>
<dbReference type="SUPFAM" id="SSF51197">
    <property type="entry name" value="Clavaminate synthase-like"/>
    <property type="match status" value="1"/>
</dbReference>
<name>A0ABX1R8P1_9ALTE</name>
<dbReference type="EMBL" id="JAATNW010000010">
    <property type="protein sequence ID" value="NMH61507.1"/>
    <property type="molecule type" value="Genomic_DNA"/>
</dbReference>
<feature type="domain" description="JmjC" evidence="1">
    <location>
        <begin position="110"/>
        <end position="270"/>
    </location>
</feature>
<proteinExistence type="predicted"/>
<dbReference type="PROSITE" id="PS51184">
    <property type="entry name" value="JMJC"/>
    <property type="match status" value="1"/>
</dbReference>
<dbReference type="InterPro" id="IPR003347">
    <property type="entry name" value="JmjC_dom"/>
</dbReference>
<evidence type="ECO:0000313" key="2">
    <source>
        <dbReference type="EMBL" id="NMH61507.1"/>
    </source>
</evidence>
<gene>
    <name evidence="2" type="ORF">HCJ96_15865</name>
</gene>
<organism evidence="2 3">
    <name type="scientific">Alteromonas ponticola</name>
    <dbReference type="NCBI Taxonomy" id="2720613"/>
    <lineage>
        <taxon>Bacteria</taxon>
        <taxon>Pseudomonadati</taxon>
        <taxon>Pseudomonadota</taxon>
        <taxon>Gammaproteobacteria</taxon>
        <taxon>Alteromonadales</taxon>
        <taxon>Alteromonadaceae</taxon>
        <taxon>Alteromonas/Salinimonas group</taxon>
        <taxon>Alteromonas</taxon>
    </lineage>
</organism>
<dbReference type="InterPro" id="IPR014710">
    <property type="entry name" value="RmlC-like_jellyroll"/>
</dbReference>
<dbReference type="Gene3D" id="2.60.120.10">
    <property type="entry name" value="Jelly Rolls"/>
    <property type="match status" value="1"/>
</dbReference>
<dbReference type="SMART" id="SM00558">
    <property type="entry name" value="JmjC"/>
    <property type="match status" value="1"/>
</dbReference>
<dbReference type="PANTHER" id="PTHR12461:SF105">
    <property type="entry name" value="HYPOXIA-INDUCIBLE FACTOR 1-ALPHA INHIBITOR"/>
    <property type="match status" value="1"/>
</dbReference>
<dbReference type="Proteomes" id="UP000709336">
    <property type="component" value="Unassembled WGS sequence"/>
</dbReference>
<comment type="caution">
    <text evidence="2">The sequence shown here is derived from an EMBL/GenBank/DDBJ whole genome shotgun (WGS) entry which is preliminary data.</text>
</comment>
<dbReference type="PANTHER" id="PTHR12461">
    <property type="entry name" value="HYPOXIA-INDUCIBLE FACTOR 1 ALPHA INHIBITOR-RELATED"/>
    <property type="match status" value="1"/>
</dbReference>
<dbReference type="RefSeq" id="WP_169212069.1">
    <property type="nucleotide sequence ID" value="NZ_JAATNW010000010.1"/>
</dbReference>
<dbReference type="InterPro" id="IPR041667">
    <property type="entry name" value="Cupin_8"/>
</dbReference>
<evidence type="ECO:0000259" key="1">
    <source>
        <dbReference type="PROSITE" id="PS51184"/>
    </source>
</evidence>
<protein>
    <submittedName>
        <fullName evidence="2">Cupin-like domain-containing protein</fullName>
    </submittedName>
</protein>
<accession>A0ABX1R8P1</accession>
<sequence>MIAVDKHVAEHAGVSSREIDPGLLESTTPIVLRGIAGDWPLAQAAKNSDAAFLSLLNDYHSGEPVVTYQGLTEDDPRVFYNHDLSGFNFQPVQSDFPAFCNQLTKDKKLLYMGSTMVDRWFPELRTENPISLSGIDPLVSLWLGNHSRIAAHCDFPQNLAIVVAGKRRFTLFPPDQLENLYIGPLDFTPAGQAISLVDFDAPDFSKYPRFKEALSHATITELEPGDGIIIPSMWWHHVEGLSQVNGLVNYWWRTTPGYLGNPMLALKLAMLSVGQLPDAQREAWRSHFEHFVFNRDEAKMAHIPKQQQGIAGEINELQARQLRAELLNKLNR</sequence>
<keyword evidence="3" id="KW-1185">Reference proteome</keyword>
<reference evidence="2 3" key="1">
    <citation type="submission" date="2020-03" db="EMBL/GenBank/DDBJ databases">
        <title>Alteromonas ponticola sp. nov., isolated from seawater.</title>
        <authorList>
            <person name="Yoon J.-H."/>
            <person name="Kim Y.-O."/>
        </authorList>
    </citation>
    <scope>NUCLEOTIDE SEQUENCE [LARGE SCALE GENOMIC DNA]</scope>
    <source>
        <strain evidence="2 3">MYP5</strain>
    </source>
</reference>